<protein>
    <submittedName>
        <fullName evidence="3">Endonuclease/exonuclease/phosphatase family protein</fullName>
    </submittedName>
</protein>
<feature type="region of interest" description="Disordered" evidence="1">
    <location>
        <begin position="320"/>
        <end position="353"/>
    </location>
</feature>
<name>A0AAP2CTT8_9RHOB</name>
<accession>A0AAP2CTT8</accession>
<dbReference type="InterPro" id="IPR036691">
    <property type="entry name" value="Endo/exonu/phosph_ase_sf"/>
</dbReference>
<keyword evidence="3" id="KW-0378">Hydrolase</keyword>
<dbReference type="Proteomes" id="UP001315686">
    <property type="component" value="Unassembled WGS sequence"/>
</dbReference>
<keyword evidence="3" id="KW-0540">Nuclease</keyword>
<evidence type="ECO:0000313" key="3">
    <source>
        <dbReference type="EMBL" id="MBT0957513.1"/>
    </source>
</evidence>
<feature type="compositionally biased region" description="Basic residues" evidence="1">
    <location>
        <begin position="26"/>
        <end position="36"/>
    </location>
</feature>
<reference evidence="3 4" key="1">
    <citation type="journal article" date="2021" name="Arch. Microbiol.">
        <title>Harenicola maris gen. nov., sp. nov. isolated from the Sea of Japan shallow sediments.</title>
        <authorList>
            <person name="Romanenko L.A."/>
            <person name="Kurilenko V.V."/>
            <person name="Chernysheva N.Y."/>
            <person name="Tekutyeva L.A."/>
            <person name="Velansky P.V."/>
            <person name="Svetashev V.I."/>
            <person name="Isaeva M.P."/>
        </authorList>
    </citation>
    <scope>NUCLEOTIDE SEQUENCE [LARGE SCALE GENOMIC DNA]</scope>
    <source>
        <strain evidence="3 4">KMM 3653</strain>
    </source>
</reference>
<evidence type="ECO:0000259" key="2">
    <source>
        <dbReference type="Pfam" id="PF03372"/>
    </source>
</evidence>
<keyword evidence="4" id="KW-1185">Reference proteome</keyword>
<gene>
    <name evidence="3" type="ORF">IV417_08950</name>
</gene>
<organism evidence="3 4">
    <name type="scientific">Harenicola maris</name>
    <dbReference type="NCBI Taxonomy" id="2841044"/>
    <lineage>
        <taxon>Bacteria</taxon>
        <taxon>Pseudomonadati</taxon>
        <taxon>Pseudomonadota</taxon>
        <taxon>Alphaproteobacteria</taxon>
        <taxon>Rhodobacterales</taxon>
        <taxon>Paracoccaceae</taxon>
        <taxon>Harenicola</taxon>
    </lineage>
</organism>
<evidence type="ECO:0000313" key="4">
    <source>
        <dbReference type="Proteomes" id="UP001315686"/>
    </source>
</evidence>
<feature type="domain" description="Endonuclease/exonuclease/phosphatase" evidence="2">
    <location>
        <begin position="96"/>
        <end position="398"/>
    </location>
</feature>
<comment type="caution">
    <text evidence="3">The sequence shown here is derived from an EMBL/GenBank/DDBJ whole genome shotgun (WGS) entry which is preliminary data.</text>
</comment>
<feature type="region of interest" description="Disordered" evidence="1">
    <location>
        <begin position="18"/>
        <end position="49"/>
    </location>
</feature>
<dbReference type="AlphaFoldDB" id="A0AAP2CTT8"/>
<sequence length="412" mass="43647">MGILAIFPLYARHRHGAHCLHDRGKAPPHRRKRRGGGGKAQEARPRPDPRLGACLLAGATWLTLALTATAEPLRIATYAADLTRRGPGLLLRDIAKGDDPQIAAVSAVIAHAEADVLLLTNLDYDDKQEALTALQETLAAAGAPYPHAFADWPNAGLRTGMDMDGDGKVNTGRDTQGFGRFSGAGGMAVLSRHPLTLTHDFTPLLWRDLPGAGDLPALMPAPAWQVQRLSSVNHWAIRVEAPTPFTLLTLAATPPVFDGPEDRNGHRNAAELALLHMYLDGQLNTPAPQGPVVIAGNLNLDAYDGDGRPNALNALLQSGHIQDPAPSSQGGAAEADPTHKGPPALDTADFNDPPGNLRADYVLPDATAKVLDAGVIWPAPDAQGSGPTLEQVQTASRHRLVWVEIELPAQGQ</sequence>
<dbReference type="SUPFAM" id="SSF56219">
    <property type="entry name" value="DNase I-like"/>
    <property type="match status" value="1"/>
</dbReference>
<dbReference type="Pfam" id="PF03372">
    <property type="entry name" value="Exo_endo_phos"/>
    <property type="match status" value="1"/>
</dbReference>
<dbReference type="Gene3D" id="3.60.10.10">
    <property type="entry name" value="Endonuclease/exonuclease/phosphatase"/>
    <property type="match status" value="1"/>
</dbReference>
<dbReference type="InterPro" id="IPR005135">
    <property type="entry name" value="Endo/exonuclease/phosphatase"/>
</dbReference>
<proteinExistence type="predicted"/>
<evidence type="ECO:0000256" key="1">
    <source>
        <dbReference type="SAM" id="MobiDB-lite"/>
    </source>
</evidence>
<dbReference type="GO" id="GO:0004519">
    <property type="term" value="F:endonuclease activity"/>
    <property type="evidence" value="ECO:0007669"/>
    <property type="project" value="UniProtKB-KW"/>
</dbReference>
<dbReference type="EMBL" id="JADQAZ010000002">
    <property type="protein sequence ID" value="MBT0957513.1"/>
    <property type="molecule type" value="Genomic_DNA"/>
</dbReference>
<feature type="compositionally biased region" description="Polar residues" evidence="1">
    <location>
        <begin position="320"/>
        <end position="330"/>
    </location>
</feature>
<keyword evidence="3" id="KW-0255">Endonuclease</keyword>